<evidence type="ECO:0000313" key="5">
    <source>
        <dbReference type="EMBL" id="KAG6492526.1"/>
    </source>
</evidence>
<accession>A0A8J5KKC3</accession>
<dbReference type="Pfam" id="PF00125">
    <property type="entry name" value="Histone"/>
    <property type="match status" value="1"/>
</dbReference>
<dbReference type="FunFam" id="1.10.20.10:FF:000111">
    <property type="entry name" value="Histone H3"/>
    <property type="match status" value="1"/>
</dbReference>
<comment type="similarity">
    <text evidence="1">Belongs to the histone H3 family.</text>
</comment>
<dbReference type="EMBL" id="JACMSC010000013">
    <property type="protein sequence ID" value="KAG6492526.1"/>
    <property type="molecule type" value="Genomic_DNA"/>
</dbReference>
<dbReference type="AlphaFoldDB" id="A0A8J5KKC3"/>
<dbReference type="Proteomes" id="UP000734854">
    <property type="component" value="Unassembled WGS sequence"/>
</dbReference>
<dbReference type="InterPro" id="IPR009072">
    <property type="entry name" value="Histone-fold"/>
</dbReference>
<keyword evidence="6" id="KW-1185">Reference proteome</keyword>
<evidence type="ECO:0000256" key="1">
    <source>
        <dbReference type="ARBA" id="ARBA00010343"/>
    </source>
</evidence>
<dbReference type="GO" id="GO:0000786">
    <property type="term" value="C:nucleosome"/>
    <property type="evidence" value="ECO:0007669"/>
    <property type="project" value="InterPro"/>
</dbReference>
<feature type="signal peptide" evidence="3">
    <location>
        <begin position="1"/>
        <end position="18"/>
    </location>
</feature>
<feature type="compositionally biased region" description="Basic residues" evidence="2">
    <location>
        <begin position="85"/>
        <end position="96"/>
    </location>
</feature>
<gene>
    <name evidence="5" type="ORF">ZIOFF_047489</name>
</gene>
<name>A0A8J5KKC3_ZINOF</name>
<dbReference type="Gene3D" id="1.10.20.10">
    <property type="entry name" value="Histone, subunit A"/>
    <property type="match status" value="1"/>
</dbReference>
<dbReference type="PRINTS" id="PR00622">
    <property type="entry name" value="HISTONEH3"/>
</dbReference>
<dbReference type="GO" id="GO:0003677">
    <property type="term" value="F:DNA binding"/>
    <property type="evidence" value="ECO:0007669"/>
    <property type="project" value="InterPro"/>
</dbReference>
<dbReference type="InterPro" id="IPR000164">
    <property type="entry name" value="Histone_H3/CENP-A"/>
</dbReference>
<proteinExistence type="inferred from homology"/>
<protein>
    <recommendedName>
        <fullName evidence="4">Core Histone H2A/H2B/H3 domain-containing protein</fullName>
    </recommendedName>
</protein>
<evidence type="ECO:0000313" key="6">
    <source>
        <dbReference type="Proteomes" id="UP000734854"/>
    </source>
</evidence>
<dbReference type="InterPro" id="IPR007125">
    <property type="entry name" value="H2A/H2B/H3"/>
</dbReference>
<evidence type="ECO:0000259" key="4">
    <source>
        <dbReference type="Pfam" id="PF00125"/>
    </source>
</evidence>
<dbReference type="GO" id="GO:0030527">
    <property type="term" value="F:structural constituent of chromatin"/>
    <property type="evidence" value="ECO:0007669"/>
    <property type="project" value="InterPro"/>
</dbReference>
<dbReference type="PROSITE" id="PS00322">
    <property type="entry name" value="HISTONE_H3_1"/>
    <property type="match status" value="1"/>
</dbReference>
<organism evidence="5 6">
    <name type="scientific">Zingiber officinale</name>
    <name type="common">Ginger</name>
    <name type="synonym">Amomum zingiber</name>
    <dbReference type="NCBI Taxonomy" id="94328"/>
    <lineage>
        <taxon>Eukaryota</taxon>
        <taxon>Viridiplantae</taxon>
        <taxon>Streptophyta</taxon>
        <taxon>Embryophyta</taxon>
        <taxon>Tracheophyta</taxon>
        <taxon>Spermatophyta</taxon>
        <taxon>Magnoliopsida</taxon>
        <taxon>Liliopsida</taxon>
        <taxon>Zingiberales</taxon>
        <taxon>Zingiberaceae</taxon>
        <taxon>Zingiber</taxon>
    </lineage>
</organism>
<dbReference type="SMART" id="SM00428">
    <property type="entry name" value="H3"/>
    <property type="match status" value="1"/>
</dbReference>
<sequence length="202" mass="23148">MFSFSLGLYLKFFSHLLAEQSFSSNILRTQTRRRCSAAAVPRTQNRHHRSVVLARTAVTEDQRHPSSLFPLSILKSNAIAWTKQTARKSTRGKAPRKQLTTKATRKSVPATGGVKKPHRFRPGTVTVREIRKYQKSTELLIRKLPFQGLVREIAQDFKTNLRFQSIAIPTLLCLRPHLRPPREDNFTLVFPRARMFASRKAA</sequence>
<dbReference type="GO" id="GO:0046982">
    <property type="term" value="F:protein heterodimerization activity"/>
    <property type="evidence" value="ECO:0007669"/>
    <property type="project" value="InterPro"/>
</dbReference>
<dbReference type="PANTHER" id="PTHR11426">
    <property type="entry name" value="HISTONE H3"/>
    <property type="match status" value="1"/>
</dbReference>
<evidence type="ECO:0000256" key="3">
    <source>
        <dbReference type="SAM" id="SignalP"/>
    </source>
</evidence>
<comment type="caution">
    <text evidence="5">The sequence shown here is derived from an EMBL/GenBank/DDBJ whole genome shotgun (WGS) entry which is preliminary data.</text>
</comment>
<dbReference type="SUPFAM" id="SSF47113">
    <property type="entry name" value="Histone-fold"/>
    <property type="match status" value="1"/>
</dbReference>
<feature type="region of interest" description="Disordered" evidence="2">
    <location>
        <begin position="84"/>
        <end position="120"/>
    </location>
</feature>
<reference evidence="5 6" key="1">
    <citation type="submission" date="2020-08" db="EMBL/GenBank/DDBJ databases">
        <title>Plant Genome Project.</title>
        <authorList>
            <person name="Zhang R.-G."/>
        </authorList>
    </citation>
    <scope>NUCLEOTIDE SEQUENCE [LARGE SCALE GENOMIC DNA]</scope>
    <source>
        <tissue evidence="5">Rhizome</tissue>
    </source>
</reference>
<feature type="chain" id="PRO_5035230733" description="Core Histone H2A/H2B/H3 domain-containing protein" evidence="3">
    <location>
        <begin position="19"/>
        <end position="202"/>
    </location>
</feature>
<feature type="domain" description="Core Histone H2A/H2B/H3" evidence="4">
    <location>
        <begin position="122"/>
        <end position="168"/>
    </location>
</feature>
<evidence type="ECO:0000256" key="2">
    <source>
        <dbReference type="SAM" id="MobiDB-lite"/>
    </source>
</evidence>
<keyword evidence="3" id="KW-0732">Signal</keyword>